<accession>A0A2N6PKT8</accession>
<evidence type="ECO:0000313" key="9">
    <source>
        <dbReference type="Proteomes" id="UP000501518"/>
    </source>
</evidence>
<dbReference type="InterPro" id="IPR036922">
    <property type="entry name" value="Rieske_2Fe-2S_sf"/>
</dbReference>
<keyword evidence="3" id="KW-0408">Iron</keyword>
<dbReference type="SUPFAM" id="SSF50022">
    <property type="entry name" value="ISP domain"/>
    <property type="match status" value="1"/>
</dbReference>
<dbReference type="Proteomes" id="UP000501518">
    <property type="component" value="Chromosome"/>
</dbReference>
<keyword evidence="4" id="KW-0411">Iron-sulfur</keyword>
<keyword evidence="8" id="KW-1185">Reference proteome</keyword>
<dbReference type="PANTHER" id="PTHR21496:SF23">
    <property type="entry name" value="3-PHENYLPROPIONATE_CINNAMIC ACID DIOXYGENASE FERREDOXIN SUBUNIT"/>
    <property type="match status" value="1"/>
</dbReference>
<protein>
    <submittedName>
        <fullName evidence="6">Non-heme iron oxygenase ferredoxin subunit</fullName>
    </submittedName>
</protein>
<evidence type="ECO:0000259" key="5">
    <source>
        <dbReference type="PROSITE" id="PS51296"/>
    </source>
</evidence>
<feature type="domain" description="Rieske" evidence="5">
    <location>
        <begin position="4"/>
        <end position="100"/>
    </location>
</feature>
<dbReference type="Pfam" id="PF00355">
    <property type="entry name" value="Rieske"/>
    <property type="match status" value="1"/>
</dbReference>
<dbReference type="AlphaFoldDB" id="A0A2N6PKT8"/>
<evidence type="ECO:0000256" key="2">
    <source>
        <dbReference type="ARBA" id="ARBA00022723"/>
    </source>
</evidence>
<keyword evidence="1" id="KW-0001">2Fe-2S</keyword>
<dbReference type="EMBL" id="PNFZ01000001">
    <property type="protein sequence ID" value="PMB99288.1"/>
    <property type="molecule type" value="Genomic_DNA"/>
</dbReference>
<evidence type="ECO:0000256" key="1">
    <source>
        <dbReference type="ARBA" id="ARBA00022714"/>
    </source>
</evidence>
<gene>
    <name evidence="6" type="ORF">CJ198_01770</name>
    <name evidence="7" type="ORF">EW640_03165</name>
</gene>
<dbReference type="Proteomes" id="UP000235703">
    <property type="component" value="Unassembled WGS sequence"/>
</dbReference>
<organism evidence="6 8">
    <name type="scientific">Brevibacterium luteolum</name>
    <dbReference type="NCBI Taxonomy" id="199591"/>
    <lineage>
        <taxon>Bacteria</taxon>
        <taxon>Bacillati</taxon>
        <taxon>Actinomycetota</taxon>
        <taxon>Actinomycetes</taxon>
        <taxon>Micrococcales</taxon>
        <taxon>Brevibacteriaceae</taxon>
        <taxon>Brevibacterium</taxon>
    </lineage>
</organism>
<dbReference type="GO" id="GO:0051537">
    <property type="term" value="F:2 iron, 2 sulfur cluster binding"/>
    <property type="evidence" value="ECO:0007669"/>
    <property type="project" value="UniProtKB-KW"/>
</dbReference>
<sequence>MSLHEACKASAVPAGEALRVVIDEREICIARTEDGTVHAIDDLCTHGEVSLAEGEIMDCSIECWLHGSAFSLTTGQPLTPPAFEPVAVYPCEERDGVVYVDLTPAAAN</sequence>
<dbReference type="RefSeq" id="WP_102160202.1">
    <property type="nucleotide sequence ID" value="NZ_CP035810.1"/>
</dbReference>
<evidence type="ECO:0000313" key="8">
    <source>
        <dbReference type="Proteomes" id="UP000235703"/>
    </source>
</evidence>
<dbReference type="PROSITE" id="PS51296">
    <property type="entry name" value="RIESKE"/>
    <property type="match status" value="1"/>
</dbReference>
<dbReference type="GO" id="GO:0016705">
    <property type="term" value="F:oxidoreductase activity, acting on paired donors, with incorporation or reduction of molecular oxygen"/>
    <property type="evidence" value="ECO:0007669"/>
    <property type="project" value="UniProtKB-ARBA"/>
</dbReference>
<reference evidence="6 8" key="1">
    <citation type="submission" date="2017-09" db="EMBL/GenBank/DDBJ databases">
        <title>Bacterial strain isolated from the female urinary microbiota.</title>
        <authorList>
            <person name="Thomas-White K."/>
            <person name="Kumar N."/>
            <person name="Forster S."/>
            <person name="Putonti C."/>
            <person name="Lawley T."/>
            <person name="Wolfe A.J."/>
        </authorList>
    </citation>
    <scope>NUCLEOTIDE SEQUENCE [LARGE SCALE GENOMIC DNA]</scope>
    <source>
        <strain evidence="6 8">UMB0680</strain>
    </source>
</reference>
<proteinExistence type="predicted"/>
<dbReference type="GO" id="GO:0004497">
    <property type="term" value="F:monooxygenase activity"/>
    <property type="evidence" value="ECO:0007669"/>
    <property type="project" value="UniProtKB-ARBA"/>
</dbReference>
<dbReference type="GO" id="GO:0046872">
    <property type="term" value="F:metal ion binding"/>
    <property type="evidence" value="ECO:0007669"/>
    <property type="project" value="UniProtKB-KW"/>
</dbReference>
<dbReference type="PANTHER" id="PTHR21496">
    <property type="entry name" value="FERREDOXIN-RELATED"/>
    <property type="match status" value="1"/>
</dbReference>
<dbReference type="EMBL" id="CP035810">
    <property type="protein sequence ID" value="QIN28381.1"/>
    <property type="molecule type" value="Genomic_DNA"/>
</dbReference>
<evidence type="ECO:0000256" key="4">
    <source>
        <dbReference type="ARBA" id="ARBA00023014"/>
    </source>
</evidence>
<evidence type="ECO:0000313" key="7">
    <source>
        <dbReference type="EMBL" id="QIN28381.1"/>
    </source>
</evidence>
<dbReference type="KEGG" id="blut:EW640_03165"/>
<name>A0A2N6PKT8_9MICO</name>
<reference evidence="7 9" key="2">
    <citation type="submission" date="2019-02" db="EMBL/GenBank/DDBJ databases">
        <title>Complete Genome Sequence and Methylome Analysis of Brevibacterium luteolum NEB1784.</title>
        <authorList>
            <person name="Fomenkov A."/>
            <person name="Roberts R.J."/>
        </authorList>
    </citation>
    <scope>NUCLEOTIDE SEQUENCE [LARGE SCALE GENOMIC DNA]</scope>
    <source>
        <strain evidence="7 9">NEB1784</strain>
    </source>
</reference>
<dbReference type="OrthoDB" id="147178at2"/>
<dbReference type="CDD" id="cd03528">
    <property type="entry name" value="Rieske_RO_ferredoxin"/>
    <property type="match status" value="1"/>
</dbReference>
<evidence type="ECO:0000256" key="3">
    <source>
        <dbReference type="ARBA" id="ARBA00023004"/>
    </source>
</evidence>
<dbReference type="Gene3D" id="2.102.10.10">
    <property type="entry name" value="Rieske [2Fe-2S] iron-sulphur domain"/>
    <property type="match status" value="1"/>
</dbReference>
<dbReference type="InterPro" id="IPR017941">
    <property type="entry name" value="Rieske_2Fe-2S"/>
</dbReference>
<keyword evidence="2" id="KW-0479">Metal-binding</keyword>
<evidence type="ECO:0000313" key="6">
    <source>
        <dbReference type="EMBL" id="PMB99288.1"/>
    </source>
</evidence>